<dbReference type="Proteomes" id="UP001311799">
    <property type="component" value="Unassembled WGS sequence"/>
</dbReference>
<evidence type="ECO:0000313" key="5">
    <source>
        <dbReference type="Proteomes" id="UP001311799"/>
    </source>
</evidence>
<name>A0AAV9XUL6_9CRYT</name>
<sequence>MNMLLIVIKTFAILFSFALVSVSSNSLEALVGSITTGDGVTFPYIESKILVQDVERTVLFVSSDVCEECIKAAELRCGVLDEMNVSCVVYILVNNELNLLTLVPVEDSKVDRLLRPINSNYKYVFRVNSSIDSFIAQGETSELREKLREIESLVDNANDKSKLIYLVFRESGVETQYVYLGNGRISKLGGRSNYYALLYNGRSNKVDALSRTELRIIEQARRRFIEMLGKLSEISLGEERIKELATRLRTLDLVIKDAEGCSGCGRLGSTCRRCPRVVSFEVEQVYYNLARTNSKYSISIESRLSRFTERTSVASLFVASDAADRLPNFANSIKINGIGNINSQNELSFRLGPNCSDLSEKDLELVEKIIASFSSYFSFGPKQDFDEICIAVSKMSKTENTNMNNDSEEPSIYSIDSCIISLALSLGNFYPELISEFGTLSPENESKLIDLCSNVLGEEGPEMSLPLPRYSLSGSFRSPTGGKLNAALLLLKSVSEEAVVSSILGEGKCSYEDLFNGGWKFERKLRVWTRVTDDKVPIPIMVRFGLTIDGKLAAFSMEERDIIGYQKGVDVLLTDPEYCISHSSVIGDGCMPSSNNDNLRVTTSKFRENALAELEQARKNAELAERNSKRASRIAAEAIVRCEEATEDEIRAIELADIATKLREYHDKKRVFTERAIELADLEERLTVATERRADASLIVADALKEATEAEARRRKASLDARAAAEKATEKIKNALEVQRQLKSKLSEETKLRSAYDSAVVAEERLKAIYAEAQESLRKIIEEEKEASEKYEREMALLLEEEGRLKKLIKENSTQRKSLLVKLADFNTIISAKYDESIATRDKLAENIRDRRDDLKTRKAELDTVLKISAEKSAELMTVSSTIDEYEKVLSEMRYLARKNENALVDSSKYNEMTVKLAGLKNVFESLTKRLETLALTQKEMDEIIKTKEKELDILVSGMEAVEDRISRYEYLKVKIEEKSREAAELFAKEAILSEKLLEIERTRKRKTFEIEKLAAVQTSAKTDISSTLAARGAALGTVRASLKEIGEARKENEALTKEFRSKFIKSSEEADESIAELEEMEKLVCNAINEEECKGKDLRRKVESANSLKEEELVALSLYGDISSEGDQEPPKEPVIPKYKLEEIE</sequence>
<evidence type="ECO:0000256" key="3">
    <source>
        <dbReference type="SAM" id="SignalP"/>
    </source>
</evidence>
<keyword evidence="5" id="KW-1185">Reference proteome</keyword>
<gene>
    <name evidence="4" type="ORF">RS030_5719</name>
</gene>
<comment type="caution">
    <text evidence="4">The sequence shown here is derived from an EMBL/GenBank/DDBJ whole genome shotgun (WGS) entry which is preliminary data.</text>
</comment>
<protein>
    <submittedName>
        <fullName evidence="4">Coiled coil</fullName>
    </submittedName>
</protein>
<feature type="coiled-coil region" evidence="1">
    <location>
        <begin position="604"/>
        <end position="634"/>
    </location>
</feature>
<dbReference type="AlphaFoldDB" id="A0AAV9XUL6"/>
<evidence type="ECO:0000256" key="2">
    <source>
        <dbReference type="SAM" id="MobiDB-lite"/>
    </source>
</evidence>
<keyword evidence="3" id="KW-0732">Signal</keyword>
<keyword evidence="1" id="KW-0175">Coiled coil</keyword>
<feature type="region of interest" description="Disordered" evidence="2">
    <location>
        <begin position="1121"/>
        <end position="1146"/>
    </location>
</feature>
<evidence type="ECO:0000313" key="4">
    <source>
        <dbReference type="EMBL" id="KAK6588381.1"/>
    </source>
</evidence>
<accession>A0AAV9XUL6</accession>
<dbReference type="EMBL" id="JAWDEY010000033">
    <property type="protein sequence ID" value="KAK6588381.1"/>
    <property type="molecule type" value="Genomic_DNA"/>
</dbReference>
<feature type="chain" id="PRO_5043877835" evidence="3">
    <location>
        <begin position="19"/>
        <end position="1146"/>
    </location>
</feature>
<evidence type="ECO:0000256" key="1">
    <source>
        <dbReference type="SAM" id="Coils"/>
    </source>
</evidence>
<organism evidence="4 5">
    <name type="scientific">Cryptosporidium xiaoi</name>
    <dbReference type="NCBI Taxonomy" id="659607"/>
    <lineage>
        <taxon>Eukaryota</taxon>
        <taxon>Sar</taxon>
        <taxon>Alveolata</taxon>
        <taxon>Apicomplexa</taxon>
        <taxon>Conoidasida</taxon>
        <taxon>Coccidia</taxon>
        <taxon>Eucoccidiorida</taxon>
        <taxon>Eimeriorina</taxon>
        <taxon>Cryptosporidiidae</taxon>
        <taxon>Cryptosporidium</taxon>
    </lineage>
</organism>
<feature type="signal peptide" evidence="3">
    <location>
        <begin position="1"/>
        <end position="18"/>
    </location>
</feature>
<reference evidence="4 5" key="1">
    <citation type="submission" date="2023-10" db="EMBL/GenBank/DDBJ databases">
        <title>Comparative genomics analysis reveals potential genetic determinants of host preference in Cryptosporidium xiaoi.</title>
        <authorList>
            <person name="Xiao L."/>
            <person name="Li J."/>
        </authorList>
    </citation>
    <scope>NUCLEOTIDE SEQUENCE [LARGE SCALE GENOMIC DNA]</scope>
    <source>
        <strain evidence="4 5">52996</strain>
    </source>
</reference>
<proteinExistence type="predicted"/>
<feature type="coiled-coil region" evidence="1">
    <location>
        <begin position="700"/>
        <end position="801"/>
    </location>
</feature>